<dbReference type="PANTHER" id="PTHR12357:SF3">
    <property type="entry name" value="YTH DOMAIN-CONTAINING PROTEIN 1"/>
    <property type="match status" value="1"/>
</dbReference>
<feature type="compositionally biased region" description="Basic residues" evidence="2">
    <location>
        <begin position="217"/>
        <end position="230"/>
    </location>
</feature>
<sequence length="757" mass="84165">MTQETSSSPPPPSTTTTTTTTTIRNNQSYHHQSTYQPYQPYHHHHHSISNSSNPSTLPFHHLNTSPLPSTTPHYSIPPPLPIQPSQSQSNLIHSTYSPPPPPSLSFSPYSSSNFQSPTLDHHSSYYNPLHQAHSNPSSPYQSTYHHQPPQPPQPIPISYLNFSHHQSNSPPPSFDSFSPTPSHFPINERSYQIPPSSPSAFNTPFNSPRSRPPFGSRSHHHHHHLNHHLNHSSPFLPFLHQTSYSPTSTHSTHEPKSPTSPPINSLVRGSLAQAKLRNHRLKLNPIGSQPFNTQAIHHSHKPRHSKSSQKPALPRPPSHSEHALWVGNVPNDASHEELWKFFSGPHSTPSTSGVESIHLISRSNCAFVNYLSQVHLQHAITVCNGKTLRPFDPRSKPLVCRVRNPEDNVKSGVGAQRIGGMHRSWIRKTIKSNEIIDRDVKLQQSRSIGNEDQCKRTSSTSTFNSNQTNSSGTASTSSSFLSRHFPRRYFILKSYTEEDLNLSVERSVWASQSHNEPILDQAYRTSSEGVYLIFSANRSGEFYGYAKMTGPIWRSIHPPISVPNSPISRPSLITNRRASANDLVLPLPPLLVEKDEGLEEEKTGLEGRLLPAFQERRTTASPVPISPCVPFIGLAPPISLTGGPSRSLPELIRLETSVEKKEAKESGGVVVVVKETEGLDDEGEEEEVMGSEDSVGGDGRPFEIEWIKVQKLPFHLTRDLKNPFNGHREVKVSRDGTEIEPSIGAILVSRIDEASTS</sequence>
<dbReference type="InterPro" id="IPR000504">
    <property type="entry name" value="RRM_dom"/>
</dbReference>
<accession>F4R3K9</accession>
<dbReference type="PROSITE" id="PS50102">
    <property type="entry name" value="RRM"/>
    <property type="match status" value="1"/>
</dbReference>
<feature type="compositionally biased region" description="Polar residues" evidence="2">
    <location>
        <begin position="286"/>
        <end position="296"/>
    </location>
</feature>
<evidence type="ECO:0008006" key="7">
    <source>
        <dbReference type="Google" id="ProtNLM"/>
    </source>
</evidence>
<evidence type="ECO:0000313" key="5">
    <source>
        <dbReference type="EMBL" id="EGG13149.1"/>
    </source>
</evidence>
<feature type="region of interest" description="Disordered" evidence="2">
    <location>
        <begin position="446"/>
        <end position="479"/>
    </location>
</feature>
<evidence type="ECO:0000256" key="1">
    <source>
        <dbReference type="PROSITE-ProRule" id="PRU00176"/>
    </source>
</evidence>
<dbReference type="GO" id="GO:0000381">
    <property type="term" value="P:regulation of alternative mRNA splicing, via spliceosome"/>
    <property type="evidence" value="ECO:0007669"/>
    <property type="project" value="TreeGrafter"/>
</dbReference>
<dbReference type="GO" id="GO:1990247">
    <property type="term" value="F:N6-methyladenosine-containing RNA reader activity"/>
    <property type="evidence" value="ECO:0007669"/>
    <property type="project" value="TreeGrafter"/>
</dbReference>
<dbReference type="Gene3D" id="3.10.590.10">
    <property type="entry name" value="ph1033 like domains"/>
    <property type="match status" value="2"/>
</dbReference>
<dbReference type="GeneID" id="18921276"/>
<feature type="region of interest" description="Disordered" evidence="2">
    <location>
        <begin position="284"/>
        <end position="323"/>
    </location>
</feature>
<evidence type="ECO:0000256" key="2">
    <source>
        <dbReference type="SAM" id="MobiDB-lite"/>
    </source>
</evidence>
<dbReference type="KEGG" id="mlr:MELLADRAFT_101090"/>
<reference evidence="6" key="1">
    <citation type="journal article" date="2011" name="Proc. Natl. Acad. Sci. U.S.A.">
        <title>Obligate biotrophy features unraveled by the genomic analysis of rust fungi.</title>
        <authorList>
            <person name="Duplessis S."/>
            <person name="Cuomo C.A."/>
            <person name="Lin Y.-C."/>
            <person name="Aerts A."/>
            <person name="Tisserant E."/>
            <person name="Veneault-Fourrey C."/>
            <person name="Joly D.L."/>
            <person name="Hacquard S."/>
            <person name="Amselem J."/>
            <person name="Cantarel B.L."/>
            <person name="Chiu R."/>
            <person name="Coutinho P.M."/>
            <person name="Feau N."/>
            <person name="Field M."/>
            <person name="Frey P."/>
            <person name="Gelhaye E."/>
            <person name="Goldberg J."/>
            <person name="Grabherr M.G."/>
            <person name="Kodira C.D."/>
            <person name="Kohler A."/>
            <person name="Kuees U."/>
            <person name="Lindquist E.A."/>
            <person name="Lucas S.M."/>
            <person name="Mago R."/>
            <person name="Mauceli E."/>
            <person name="Morin E."/>
            <person name="Murat C."/>
            <person name="Pangilinan J.L."/>
            <person name="Park R."/>
            <person name="Pearson M."/>
            <person name="Quesneville H."/>
            <person name="Rouhier N."/>
            <person name="Sakthikumar S."/>
            <person name="Salamov A.A."/>
            <person name="Schmutz J."/>
            <person name="Selles B."/>
            <person name="Shapiro H."/>
            <person name="Tanguay P."/>
            <person name="Tuskan G.A."/>
            <person name="Henrissat B."/>
            <person name="Van de Peer Y."/>
            <person name="Rouze P."/>
            <person name="Ellis J.G."/>
            <person name="Dodds P.N."/>
            <person name="Schein J.E."/>
            <person name="Zhong S."/>
            <person name="Hamelin R.C."/>
            <person name="Grigoriev I.V."/>
            <person name="Szabo L.J."/>
            <person name="Martin F."/>
        </authorList>
    </citation>
    <scope>NUCLEOTIDE SEQUENCE [LARGE SCALE GENOMIC DNA]</scope>
    <source>
        <strain evidence="6">98AG31 / pathotype 3-4-7</strain>
    </source>
</reference>
<feature type="domain" description="YTH" evidence="4">
    <location>
        <begin position="487"/>
        <end position="751"/>
    </location>
</feature>
<organism evidence="6">
    <name type="scientific">Melampsora larici-populina (strain 98AG31 / pathotype 3-4-7)</name>
    <name type="common">Poplar leaf rust fungus</name>
    <dbReference type="NCBI Taxonomy" id="747676"/>
    <lineage>
        <taxon>Eukaryota</taxon>
        <taxon>Fungi</taxon>
        <taxon>Dikarya</taxon>
        <taxon>Basidiomycota</taxon>
        <taxon>Pucciniomycotina</taxon>
        <taxon>Pucciniomycetes</taxon>
        <taxon>Pucciniales</taxon>
        <taxon>Melampsoraceae</taxon>
        <taxon>Melampsora</taxon>
    </lineage>
</organism>
<dbReference type="eggNOG" id="KOG1902">
    <property type="taxonomic scope" value="Eukaryota"/>
</dbReference>
<dbReference type="InterPro" id="IPR045168">
    <property type="entry name" value="YTH_prot"/>
</dbReference>
<dbReference type="STRING" id="747676.F4R3K9"/>
<feature type="compositionally biased region" description="Low complexity" evidence="2">
    <location>
        <begin position="174"/>
        <end position="185"/>
    </location>
</feature>
<feature type="compositionally biased region" description="Low complexity" evidence="2">
    <location>
        <begin position="231"/>
        <end position="250"/>
    </location>
</feature>
<feature type="compositionally biased region" description="Low complexity" evidence="2">
    <location>
        <begin position="14"/>
        <end position="40"/>
    </location>
</feature>
<gene>
    <name evidence="5" type="ORF">MELLADRAFT_101090</name>
</gene>
<dbReference type="SMR" id="F4R3K9"/>
<dbReference type="RefSeq" id="XP_007404087.1">
    <property type="nucleotide sequence ID" value="XM_007404025.1"/>
</dbReference>
<feature type="compositionally biased region" description="Basic residues" evidence="2">
    <location>
        <begin position="297"/>
        <end position="307"/>
    </location>
</feature>
<dbReference type="InterPro" id="IPR012677">
    <property type="entry name" value="Nucleotide-bd_a/b_plait_sf"/>
</dbReference>
<dbReference type="Pfam" id="PF25701">
    <property type="entry name" value="RRM_YTH1"/>
    <property type="match status" value="1"/>
</dbReference>
<dbReference type="InterPro" id="IPR007275">
    <property type="entry name" value="YTH_domain"/>
</dbReference>
<feature type="compositionally biased region" description="Polar residues" evidence="2">
    <location>
        <begin position="132"/>
        <end position="145"/>
    </location>
</feature>
<dbReference type="Proteomes" id="UP000001072">
    <property type="component" value="Unassembled WGS sequence"/>
</dbReference>
<feature type="compositionally biased region" description="Low complexity" evidence="2">
    <location>
        <begin position="204"/>
        <end position="216"/>
    </location>
</feature>
<feature type="compositionally biased region" description="Polar residues" evidence="2">
    <location>
        <begin position="62"/>
        <end position="73"/>
    </location>
</feature>
<dbReference type="CDD" id="cd21134">
    <property type="entry name" value="YTH"/>
    <property type="match status" value="1"/>
</dbReference>
<evidence type="ECO:0000259" key="4">
    <source>
        <dbReference type="PROSITE" id="PS50882"/>
    </source>
</evidence>
<feature type="domain" description="RRM" evidence="3">
    <location>
        <begin position="322"/>
        <end position="405"/>
    </location>
</feature>
<evidence type="ECO:0000259" key="3">
    <source>
        <dbReference type="PROSITE" id="PS50102"/>
    </source>
</evidence>
<dbReference type="Pfam" id="PF04146">
    <property type="entry name" value="YTH"/>
    <property type="match status" value="1"/>
</dbReference>
<keyword evidence="1" id="KW-0694">RNA-binding</keyword>
<dbReference type="PROSITE" id="PS50882">
    <property type="entry name" value="YTH"/>
    <property type="match status" value="1"/>
</dbReference>
<dbReference type="InterPro" id="IPR035979">
    <property type="entry name" value="RBD_domain_sf"/>
</dbReference>
<dbReference type="AlphaFoldDB" id="F4R3K9"/>
<evidence type="ECO:0000313" key="6">
    <source>
        <dbReference type="Proteomes" id="UP000001072"/>
    </source>
</evidence>
<dbReference type="InterPro" id="IPR057720">
    <property type="entry name" value="RRM_YTH1"/>
</dbReference>
<feature type="compositionally biased region" description="Low complexity" evidence="2">
    <location>
        <begin position="457"/>
        <end position="479"/>
    </location>
</feature>
<feature type="compositionally biased region" description="Polar residues" evidence="2">
    <location>
        <begin position="189"/>
        <end position="203"/>
    </location>
</feature>
<dbReference type="CDD" id="cd00590">
    <property type="entry name" value="RRM_SF"/>
    <property type="match status" value="1"/>
</dbReference>
<protein>
    <recommendedName>
        <fullName evidence="7">YTH domain-containing protein</fullName>
    </recommendedName>
</protein>
<feature type="compositionally biased region" description="Low complexity" evidence="2">
    <location>
        <begin position="83"/>
        <end position="96"/>
    </location>
</feature>
<dbReference type="EMBL" id="GL883090">
    <property type="protein sequence ID" value="EGG13149.1"/>
    <property type="molecule type" value="Genomic_DNA"/>
</dbReference>
<dbReference type="HOGENOM" id="CLU_436236_0_0_1"/>
<feature type="region of interest" description="Disordered" evidence="2">
    <location>
        <begin position="1"/>
        <end position="265"/>
    </location>
</feature>
<proteinExistence type="predicted"/>
<dbReference type="Gene3D" id="3.30.70.330">
    <property type="match status" value="1"/>
</dbReference>
<keyword evidence="6" id="KW-1185">Reference proteome</keyword>
<dbReference type="VEuPathDB" id="FungiDB:MELLADRAFT_101090"/>
<dbReference type="GO" id="GO:0000398">
    <property type="term" value="P:mRNA splicing, via spliceosome"/>
    <property type="evidence" value="ECO:0007669"/>
    <property type="project" value="TreeGrafter"/>
</dbReference>
<dbReference type="SUPFAM" id="SSF54928">
    <property type="entry name" value="RNA-binding domain, RBD"/>
    <property type="match status" value="1"/>
</dbReference>
<name>F4R3K9_MELLP</name>
<dbReference type="InParanoid" id="F4R3K9"/>
<dbReference type="SMART" id="SM00360">
    <property type="entry name" value="RRM"/>
    <property type="match status" value="1"/>
</dbReference>
<dbReference type="OrthoDB" id="6103986at2759"/>
<dbReference type="GO" id="GO:0003729">
    <property type="term" value="F:mRNA binding"/>
    <property type="evidence" value="ECO:0007669"/>
    <property type="project" value="TreeGrafter"/>
</dbReference>
<dbReference type="GO" id="GO:0005654">
    <property type="term" value="C:nucleoplasm"/>
    <property type="evidence" value="ECO:0007669"/>
    <property type="project" value="TreeGrafter"/>
</dbReference>
<feature type="compositionally biased region" description="Low complexity" evidence="2">
    <location>
        <begin position="104"/>
        <end position="118"/>
    </location>
</feature>
<dbReference type="PANTHER" id="PTHR12357">
    <property type="entry name" value="YTH YT521-B HOMOLOGY DOMAIN-CONTAINING"/>
    <property type="match status" value="1"/>
</dbReference>